<protein>
    <recommendedName>
        <fullName evidence="8">SSD domain-containing protein</fullName>
    </recommendedName>
</protein>
<dbReference type="InterPro" id="IPR003392">
    <property type="entry name" value="PTHD_SSD"/>
</dbReference>
<proteinExistence type="inferred from homology"/>
<dbReference type="PANTHER" id="PTHR10796">
    <property type="entry name" value="PATCHED-RELATED"/>
    <property type="match status" value="1"/>
</dbReference>
<feature type="transmembrane region" description="Helical" evidence="7">
    <location>
        <begin position="781"/>
        <end position="799"/>
    </location>
</feature>
<feature type="domain" description="SSD" evidence="8">
    <location>
        <begin position="262"/>
        <end position="419"/>
    </location>
</feature>
<feature type="transmembrane region" description="Helical" evidence="7">
    <location>
        <begin position="28"/>
        <end position="50"/>
    </location>
</feature>
<dbReference type="Pfam" id="PF02460">
    <property type="entry name" value="Patched"/>
    <property type="match status" value="1"/>
</dbReference>
<comment type="subcellular location">
    <subcellularLocation>
        <location evidence="1">Membrane</location>
        <topology evidence="1">Multi-pass membrane protein</topology>
    </subcellularLocation>
</comment>
<evidence type="ECO:0000256" key="5">
    <source>
        <dbReference type="ARBA" id="ARBA00023136"/>
    </source>
</evidence>
<dbReference type="SUPFAM" id="SSF82866">
    <property type="entry name" value="Multidrug efflux transporter AcrB transmembrane domain"/>
    <property type="match status" value="2"/>
</dbReference>
<dbReference type="Proteomes" id="UP001217089">
    <property type="component" value="Unassembled WGS sequence"/>
</dbReference>
<evidence type="ECO:0000256" key="1">
    <source>
        <dbReference type="ARBA" id="ARBA00004141"/>
    </source>
</evidence>
<feature type="transmembrane region" description="Helical" evidence="7">
    <location>
        <begin position="708"/>
        <end position="730"/>
    </location>
</feature>
<gene>
    <name evidence="9" type="ORF">KUTeg_003502</name>
    <name evidence="10" type="ORF">KUTeg_003583</name>
</gene>
<feature type="transmembrane region" description="Helical" evidence="7">
    <location>
        <begin position="394"/>
        <end position="414"/>
    </location>
</feature>
<dbReference type="PROSITE" id="PS50156">
    <property type="entry name" value="SSD"/>
    <property type="match status" value="2"/>
</dbReference>
<feature type="transmembrane region" description="Helical" evidence="7">
    <location>
        <begin position="680"/>
        <end position="702"/>
    </location>
</feature>
<keyword evidence="3 7" id="KW-0812">Transmembrane</keyword>
<feature type="transmembrane region" description="Helical" evidence="7">
    <location>
        <begin position="811"/>
        <end position="834"/>
    </location>
</feature>
<organism evidence="10 11">
    <name type="scientific">Tegillarca granosa</name>
    <name type="common">Malaysian cockle</name>
    <name type="synonym">Anadara granosa</name>
    <dbReference type="NCBI Taxonomy" id="220873"/>
    <lineage>
        <taxon>Eukaryota</taxon>
        <taxon>Metazoa</taxon>
        <taxon>Spiralia</taxon>
        <taxon>Lophotrochozoa</taxon>
        <taxon>Mollusca</taxon>
        <taxon>Bivalvia</taxon>
        <taxon>Autobranchia</taxon>
        <taxon>Pteriomorphia</taxon>
        <taxon>Arcoida</taxon>
        <taxon>Arcoidea</taxon>
        <taxon>Arcidae</taxon>
        <taxon>Tegillarca</taxon>
    </lineage>
</organism>
<evidence type="ECO:0000259" key="8">
    <source>
        <dbReference type="PROSITE" id="PS50156"/>
    </source>
</evidence>
<keyword evidence="6" id="KW-0325">Glycoprotein</keyword>
<evidence type="ECO:0000256" key="3">
    <source>
        <dbReference type="ARBA" id="ARBA00022692"/>
    </source>
</evidence>
<feature type="transmembrane region" description="Helical" evidence="7">
    <location>
        <begin position="362"/>
        <end position="382"/>
    </location>
</feature>
<keyword evidence="4 7" id="KW-1133">Transmembrane helix</keyword>
<evidence type="ECO:0000256" key="4">
    <source>
        <dbReference type="ARBA" id="ARBA00022989"/>
    </source>
</evidence>
<evidence type="ECO:0000256" key="7">
    <source>
        <dbReference type="SAM" id="Phobius"/>
    </source>
</evidence>
<name>A0ABQ9FRC9_TEGGR</name>
<keyword evidence="11" id="KW-1185">Reference proteome</keyword>
<feature type="transmembrane region" description="Helical" evidence="7">
    <location>
        <begin position="487"/>
        <end position="507"/>
    </location>
</feature>
<dbReference type="Gene3D" id="1.20.1640.10">
    <property type="entry name" value="Multidrug efflux transporter AcrB transmembrane domain"/>
    <property type="match status" value="2"/>
</dbReference>
<evidence type="ECO:0000313" key="10">
    <source>
        <dbReference type="EMBL" id="KAJ8318492.1"/>
    </source>
</evidence>
<feature type="transmembrane region" description="Helical" evidence="7">
    <location>
        <begin position="296"/>
        <end position="315"/>
    </location>
</feature>
<accession>A0ABQ9FRC9</accession>
<dbReference type="EMBL" id="JARBDR010000214">
    <property type="protein sequence ID" value="KAJ8318411.1"/>
    <property type="molecule type" value="Genomic_DNA"/>
</dbReference>
<reference evidence="10 11" key="1">
    <citation type="submission" date="2022-12" db="EMBL/GenBank/DDBJ databases">
        <title>Chromosome-level genome of Tegillarca granosa.</title>
        <authorList>
            <person name="Kim J."/>
        </authorList>
    </citation>
    <scope>NUCLEOTIDE SEQUENCE [LARGE SCALE GENOMIC DNA]</scope>
    <source>
        <strain evidence="10">Teg-2019</strain>
        <tissue evidence="10">Adductor muscle</tissue>
    </source>
</reference>
<evidence type="ECO:0000256" key="6">
    <source>
        <dbReference type="ARBA" id="ARBA00023180"/>
    </source>
</evidence>
<feature type="transmembrane region" description="Helical" evidence="7">
    <location>
        <begin position="265"/>
        <end position="284"/>
    </location>
</feature>
<comment type="similarity">
    <text evidence="2">Belongs to the patched family.</text>
</comment>
<feature type="domain" description="SSD" evidence="8">
    <location>
        <begin position="714"/>
        <end position="833"/>
    </location>
</feature>
<evidence type="ECO:0000313" key="9">
    <source>
        <dbReference type="EMBL" id="KAJ8318411.1"/>
    </source>
</evidence>
<evidence type="ECO:0000256" key="2">
    <source>
        <dbReference type="ARBA" id="ARBA00005585"/>
    </source>
</evidence>
<feature type="transmembrane region" description="Helical" evidence="7">
    <location>
        <begin position="322"/>
        <end position="342"/>
    </location>
</feature>
<dbReference type="InterPro" id="IPR051697">
    <property type="entry name" value="Patched_domain-protein"/>
</dbReference>
<keyword evidence="5 7" id="KW-0472">Membrane</keyword>
<dbReference type="PANTHER" id="PTHR10796:SF92">
    <property type="entry name" value="PATCHED-RELATED, ISOFORM A"/>
    <property type="match status" value="1"/>
</dbReference>
<sequence length="889" mass="100616">MCLGKYYQKYEEKIGSVFAKYGTLITNYPWIILIACIIINGLLGLGLLTVESEHEVEKLYCPTNSQAYLDKQRLLSLFYDNTEENFNPYTLSNLGVYGEVLMKTKNGENVLQKEYLDELLRIDDYIKNNVIVKNDTNNNQTFKWDNLCAKREGDCIINGQIALMPIFRVLLKHNVTQYLKYKDPQFKYVFGNVTTNNGTLTSATVVKLRYNLRQDTDFLRFSKQWELNFIDGLDEFESNITEISYAYSESLNHELNSNTKGDVRFFSFTFTLMLIYASFAASGGNCLSQRQNLGRAGVLSTGLSILSSFGLVALIGVKFVNIVGVMPFLILGIGIDDMFILMSGAADHCSAETISDKIKSTLKTAGVAITITSLTDFLAFAVGSTSVFMSVRNFCLYTGVAVIMCYINQLTFFMPCMVIHERRIQSRRHAFTCQPVKTGDELRKEGKKPCYVCCCSGRPPSSREEIESPFEKYPKILLQRLVLYKPVKIIIVILFLIYMIASIYGTIHLKQGLKLRDLVIEDSHFYKYSQWDWDYFPTEIPVAYILDDPNLQYSDHKLQNKIQNLIKTIQSDPHVQPDFQINWLHDYKQSPFYKNSTEDEFVKGLKEFLKTRVDLQGDIIFHEYKNRIKASRIHVITPSMKESTIQGDMMIRTRELADESDLQVFAFSPPFIYFEQYVTVLPNTIQTVGIAVAAMVIVTTIFMPHPLLVFFVTITMIMIMFGVFGFMHFWGLTLSSITMIHIVMSVGFSVDFSAHICHAYVSVEGIDRNSRVSAALARSGAPVFNAAASSIIGIMMLVFSKSYVFQSFFKLMFLVILFGLAHSMLLLPVVLSWIGPDSKEKAGLSSVNANGNVNQAYMTDVALENGMKNPIKNGASNGIENGSPHNENL</sequence>
<comment type="caution">
    <text evidence="10">The sequence shown here is derived from an EMBL/GenBank/DDBJ whole genome shotgun (WGS) entry which is preliminary data.</text>
</comment>
<dbReference type="EMBL" id="JARBDR010000214">
    <property type="protein sequence ID" value="KAJ8318492.1"/>
    <property type="molecule type" value="Genomic_DNA"/>
</dbReference>
<feature type="transmembrane region" description="Helical" evidence="7">
    <location>
        <begin position="742"/>
        <end position="761"/>
    </location>
</feature>
<dbReference type="InterPro" id="IPR000731">
    <property type="entry name" value="SSD"/>
</dbReference>
<evidence type="ECO:0000313" key="11">
    <source>
        <dbReference type="Proteomes" id="UP001217089"/>
    </source>
</evidence>